<protein>
    <submittedName>
        <fullName evidence="2">Uncharacterized protein</fullName>
    </submittedName>
</protein>
<evidence type="ECO:0000313" key="3">
    <source>
        <dbReference type="Proteomes" id="UP000007431"/>
    </source>
</evidence>
<feature type="compositionally biased region" description="Basic and acidic residues" evidence="1">
    <location>
        <begin position="63"/>
        <end position="72"/>
    </location>
</feature>
<dbReference type="AlphaFoldDB" id="D8PT67"/>
<reference evidence="2 3" key="1">
    <citation type="journal article" date="2010" name="Nat. Biotechnol.">
        <title>Genome sequence of the model mushroom Schizophyllum commune.</title>
        <authorList>
            <person name="Ohm R.A."/>
            <person name="de Jong J.F."/>
            <person name="Lugones L.G."/>
            <person name="Aerts A."/>
            <person name="Kothe E."/>
            <person name="Stajich J.E."/>
            <person name="de Vries R.P."/>
            <person name="Record E."/>
            <person name="Levasseur A."/>
            <person name="Baker S.E."/>
            <person name="Bartholomew K.A."/>
            <person name="Coutinho P.M."/>
            <person name="Erdmann S."/>
            <person name="Fowler T.J."/>
            <person name="Gathman A.C."/>
            <person name="Lombard V."/>
            <person name="Henrissat B."/>
            <person name="Knabe N."/>
            <person name="Kuees U."/>
            <person name="Lilly W.W."/>
            <person name="Lindquist E."/>
            <person name="Lucas S."/>
            <person name="Magnuson J.K."/>
            <person name="Piumi F."/>
            <person name="Raudaskoski M."/>
            <person name="Salamov A."/>
            <person name="Schmutz J."/>
            <person name="Schwarze F.W.M.R."/>
            <person name="vanKuyk P.A."/>
            <person name="Horton J.S."/>
            <person name="Grigoriev I.V."/>
            <person name="Woesten H.A.B."/>
        </authorList>
    </citation>
    <scope>NUCLEOTIDE SEQUENCE [LARGE SCALE GENOMIC DNA]</scope>
    <source>
        <strain evidence="3">H4-8 / FGSC 9210</strain>
    </source>
</reference>
<accession>D8PT67</accession>
<dbReference type="OrthoDB" id="10622517at2759"/>
<dbReference type="GeneID" id="9597173"/>
<dbReference type="EMBL" id="GL377303">
    <property type="protein sequence ID" value="EFJ00459.1"/>
    <property type="molecule type" value="Genomic_DNA"/>
</dbReference>
<feature type="compositionally biased region" description="Basic and acidic residues" evidence="1">
    <location>
        <begin position="78"/>
        <end position="101"/>
    </location>
</feature>
<dbReference type="KEGG" id="scm:SCHCO_02742505"/>
<dbReference type="Proteomes" id="UP000007431">
    <property type="component" value="Unassembled WGS sequence"/>
</dbReference>
<feature type="compositionally biased region" description="Low complexity" evidence="1">
    <location>
        <begin position="25"/>
        <end position="36"/>
    </location>
</feature>
<sequence>MQTRSTLGSCIVNGRRRSGRFRDATSSASEPSSSPSRSRKSTPPLTPPNEADVRVGGKRKRAKSEGDRDERPRKKQDPKKDVPEQQGEEKEQEEQKDRIVEEFESVLPRVRRRESSSLNGELRGSGELTDDGRV</sequence>
<dbReference type="HOGENOM" id="CLU_1897420_0_0_1"/>
<proteinExistence type="predicted"/>
<dbReference type="VEuPathDB" id="FungiDB:SCHCODRAFT_02742505"/>
<gene>
    <name evidence="2" type="ORF">SCHCODRAFT_105985</name>
</gene>
<keyword evidence="3" id="KW-1185">Reference proteome</keyword>
<evidence type="ECO:0000313" key="2">
    <source>
        <dbReference type="EMBL" id="EFJ00459.1"/>
    </source>
</evidence>
<feature type="region of interest" description="Disordered" evidence="1">
    <location>
        <begin position="1"/>
        <end position="134"/>
    </location>
</feature>
<organism evidence="3">
    <name type="scientific">Schizophyllum commune (strain H4-8 / FGSC 9210)</name>
    <name type="common">Split gill fungus</name>
    <dbReference type="NCBI Taxonomy" id="578458"/>
    <lineage>
        <taxon>Eukaryota</taxon>
        <taxon>Fungi</taxon>
        <taxon>Dikarya</taxon>
        <taxon>Basidiomycota</taxon>
        <taxon>Agaricomycotina</taxon>
        <taxon>Agaricomycetes</taxon>
        <taxon>Agaricomycetidae</taxon>
        <taxon>Agaricales</taxon>
        <taxon>Schizophyllaceae</taxon>
        <taxon>Schizophyllum</taxon>
    </lineage>
</organism>
<dbReference type="InParanoid" id="D8PT67"/>
<name>D8PT67_SCHCM</name>
<evidence type="ECO:0000256" key="1">
    <source>
        <dbReference type="SAM" id="MobiDB-lite"/>
    </source>
</evidence>
<feature type="non-terminal residue" evidence="2">
    <location>
        <position position="134"/>
    </location>
</feature>
<dbReference type="RefSeq" id="XP_003035361.1">
    <property type="nucleotide sequence ID" value="XM_003035315.1"/>
</dbReference>